<organism evidence="2 3">
    <name type="scientific">Amycolatopsis minnesotensis</name>
    <dbReference type="NCBI Taxonomy" id="337894"/>
    <lineage>
        <taxon>Bacteria</taxon>
        <taxon>Bacillati</taxon>
        <taxon>Actinomycetota</taxon>
        <taxon>Actinomycetes</taxon>
        <taxon>Pseudonocardiales</taxon>
        <taxon>Pseudonocardiaceae</taxon>
        <taxon>Amycolatopsis</taxon>
    </lineage>
</organism>
<feature type="region of interest" description="Disordered" evidence="1">
    <location>
        <begin position="43"/>
        <end position="63"/>
    </location>
</feature>
<proteinExistence type="predicted"/>
<evidence type="ECO:0000313" key="2">
    <source>
        <dbReference type="EMBL" id="GAA1948438.1"/>
    </source>
</evidence>
<comment type="caution">
    <text evidence="2">The sequence shown here is derived from an EMBL/GenBank/DDBJ whole genome shotgun (WGS) entry which is preliminary data.</text>
</comment>
<gene>
    <name evidence="2" type="ORF">GCM10009754_16020</name>
</gene>
<name>A0ABN2QAL2_9PSEU</name>
<dbReference type="Proteomes" id="UP001501116">
    <property type="component" value="Unassembled WGS sequence"/>
</dbReference>
<evidence type="ECO:0000256" key="1">
    <source>
        <dbReference type="SAM" id="MobiDB-lite"/>
    </source>
</evidence>
<sequence>MTTPARRPGETWLEAAAREAHATIGRLHAEAYADLVRTAERYAGEMTRRQVPPSQPPRTARRR</sequence>
<dbReference type="EMBL" id="BAAANN010000005">
    <property type="protein sequence ID" value="GAA1948438.1"/>
    <property type="molecule type" value="Genomic_DNA"/>
</dbReference>
<evidence type="ECO:0000313" key="3">
    <source>
        <dbReference type="Proteomes" id="UP001501116"/>
    </source>
</evidence>
<protein>
    <submittedName>
        <fullName evidence="2">Uncharacterized protein</fullName>
    </submittedName>
</protein>
<dbReference type="RefSeq" id="WP_344415133.1">
    <property type="nucleotide sequence ID" value="NZ_BAAANN010000005.1"/>
</dbReference>
<accession>A0ABN2QAL2</accession>
<reference evidence="2 3" key="1">
    <citation type="journal article" date="2019" name="Int. J. Syst. Evol. Microbiol.">
        <title>The Global Catalogue of Microorganisms (GCM) 10K type strain sequencing project: providing services to taxonomists for standard genome sequencing and annotation.</title>
        <authorList>
            <consortium name="The Broad Institute Genomics Platform"/>
            <consortium name="The Broad Institute Genome Sequencing Center for Infectious Disease"/>
            <person name="Wu L."/>
            <person name="Ma J."/>
        </authorList>
    </citation>
    <scope>NUCLEOTIDE SEQUENCE [LARGE SCALE GENOMIC DNA]</scope>
    <source>
        <strain evidence="2 3">JCM 14545</strain>
    </source>
</reference>
<keyword evidence="3" id="KW-1185">Reference proteome</keyword>